<dbReference type="RefSeq" id="WP_198737604.1">
    <property type="nucleotide sequence ID" value="NZ_JAEIOS010000009.1"/>
</dbReference>
<keyword evidence="2" id="KW-1185">Reference proteome</keyword>
<proteinExistence type="predicted"/>
<name>A0A934M6G0_9CORY</name>
<evidence type="ECO:0000313" key="2">
    <source>
        <dbReference type="Proteomes" id="UP000645966"/>
    </source>
</evidence>
<sequence length="89" mass="9849">MPKKKPLFTDVNRVEVVTNIVTGEKGPVLSLDRIEEDGTLSNILLLNIYDAKHLSEACTRYLGQSFIANFDGFTSGLSAKDHEEIHGDD</sequence>
<reference evidence="1" key="1">
    <citation type="submission" date="2020-12" db="EMBL/GenBank/DDBJ databases">
        <title>Genome public.</title>
        <authorList>
            <person name="Sun Q."/>
        </authorList>
    </citation>
    <scope>NUCLEOTIDE SEQUENCE</scope>
    <source>
        <strain evidence="1">CCM 8863</strain>
    </source>
</reference>
<evidence type="ECO:0000313" key="1">
    <source>
        <dbReference type="EMBL" id="MBI8988579.1"/>
    </source>
</evidence>
<dbReference type="AlphaFoldDB" id="A0A934M6G0"/>
<dbReference type="EMBL" id="JAEIOS010000009">
    <property type="protein sequence ID" value="MBI8988579.1"/>
    <property type="molecule type" value="Genomic_DNA"/>
</dbReference>
<organism evidence="1 2">
    <name type="scientific">Corynebacterium meridianum</name>
    <dbReference type="NCBI Taxonomy" id="2765363"/>
    <lineage>
        <taxon>Bacteria</taxon>
        <taxon>Bacillati</taxon>
        <taxon>Actinomycetota</taxon>
        <taxon>Actinomycetes</taxon>
        <taxon>Mycobacteriales</taxon>
        <taxon>Corynebacteriaceae</taxon>
        <taxon>Corynebacterium</taxon>
    </lineage>
</organism>
<protein>
    <submittedName>
        <fullName evidence="1">Uncharacterized protein</fullName>
    </submittedName>
</protein>
<gene>
    <name evidence="1" type="ORF">JDV75_02195</name>
</gene>
<comment type="caution">
    <text evidence="1">The sequence shown here is derived from an EMBL/GenBank/DDBJ whole genome shotgun (WGS) entry which is preliminary data.</text>
</comment>
<accession>A0A934M6G0</accession>
<dbReference type="Proteomes" id="UP000645966">
    <property type="component" value="Unassembled WGS sequence"/>
</dbReference>